<proteinExistence type="predicted"/>
<evidence type="ECO:0000313" key="2">
    <source>
        <dbReference type="Proteomes" id="UP000887575"/>
    </source>
</evidence>
<protein>
    <submittedName>
        <fullName evidence="3">Uncharacterized protein</fullName>
    </submittedName>
</protein>
<keyword evidence="1" id="KW-1133">Transmembrane helix</keyword>
<keyword evidence="1" id="KW-0472">Membrane</keyword>
<sequence>MGPTLTRQSTVLAKVATRLATDTPNIRQAIGRQARLCSYAVLSTFELRCGASIYFSRQMTILMLIAAPILTGIDFIWELSLG</sequence>
<dbReference type="WBParaSite" id="MBELARI_LOCUS3317">
    <property type="protein sequence ID" value="MBELARI_LOCUS3317"/>
    <property type="gene ID" value="MBELARI_LOCUS3317"/>
</dbReference>
<evidence type="ECO:0000256" key="1">
    <source>
        <dbReference type="SAM" id="Phobius"/>
    </source>
</evidence>
<evidence type="ECO:0000313" key="3">
    <source>
        <dbReference type="WBParaSite" id="MBELARI_LOCUS3317"/>
    </source>
</evidence>
<dbReference type="Proteomes" id="UP000887575">
    <property type="component" value="Unassembled WGS sequence"/>
</dbReference>
<reference evidence="3" key="1">
    <citation type="submission" date="2024-02" db="UniProtKB">
        <authorList>
            <consortium name="WormBaseParasite"/>
        </authorList>
    </citation>
    <scope>IDENTIFICATION</scope>
</reference>
<keyword evidence="1" id="KW-0812">Transmembrane</keyword>
<organism evidence="2 3">
    <name type="scientific">Mesorhabditis belari</name>
    <dbReference type="NCBI Taxonomy" id="2138241"/>
    <lineage>
        <taxon>Eukaryota</taxon>
        <taxon>Metazoa</taxon>
        <taxon>Ecdysozoa</taxon>
        <taxon>Nematoda</taxon>
        <taxon>Chromadorea</taxon>
        <taxon>Rhabditida</taxon>
        <taxon>Rhabditina</taxon>
        <taxon>Rhabditomorpha</taxon>
        <taxon>Rhabditoidea</taxon>
        <taxon>Rhabditidae</taxon>
        <taxon>Mesorhabditinae</taxon>
        <taxon>Mesorhabditis</taxon>
    </lineage>
</organism>
<accession>A0AAF3F8T5</accession>
<name>A0AAF3F8T5_9BILA</name>
<keyword evidence="2" id="KW-1185">Reference proteome</keyword>
<dbReference type="AlphaFoldDB" id="A0AAF3F8T5"/>
<feature type="transmembrane region" description="Helical" evidence="1">
    <location>
        <begin position="60"/>
        <end position="77"/>
    </location>
</feature>